<feature type="active site" description="Nucleophile" evidence="7">
    <location>
        <position position="383"/>
    </location>
</feature>
<dbReference type="GO" id="GO:0008236">
    <property type="term" value="F:serine-type peptidase activity"/>
    <property type="evidence" value="ECO:0007669"/>
    <property type="project" value="UniProtKB-KW"/>
</dbReference>
<evidence type="ECO:0000256" key="5">
    <source>
        <dbReference type="ARBA" id="ARBA00022825"/>
    </source>
</evidence>
<dbReference type="PIRSF" id="PIRSF001217">
    <property type="entry name" value="Protease_4_SppA"/>
    <property type="match status" value="1"/>
</dbReference>
<dbReference type="NCBIfam" id="TIGR00706">
    <property type="entry name" value="SppA_dom"/>
    <property type="match status" value="1"/>
</dbReference>
<accession>A0A975GMY8</accession>
<keyword evidence="8" id="KW-1133">Transmembrane helix</keyword>
<dbReference type="EMBL" id="CP061800">
    <property type="protein sequence ID" value="QTA87446.1"/>
    <property type="molecule type" value="Genomic_DNA"/>
</dbReference>
<dbReference type="PANTHER" id="PTHR33209:SF1">
    <property type="entry name" value="PEPTIDASE S49 DOMAIN-CONTAINING PROTEIN"/>
    <property type="match status" value="1"/>
</dbReference>
<dbReference type="Proteomes" id="UP000663722">
    <property type="component" value="Chromosome"/>
</dbReference>
<dbReference type="InterPro" id="IPR047272">
    <property type="entry name" value="S49_SppA_C"/>
</dbReference>
<dbReference type="InterPro" id="IPR047217">
    <property type="entry name" value="S49_SppA_67K_type_N"/>
</dbReference>
<dbReference type="InterPro" id="IPR004634">
    <property type="entry name" value="Pept_S49_pIV"/>
</dbReference>
<keyword evidence="11" id="KW-1185">Reference proteome</keyword>
<dbReference type="GO" id="GO:0006465">
    <property type="term" value="P:signal peptide processing"/>
    <property type="evidence" value="ECO:0007669"/>
    <property type="project" value="InterPro"/>
</dbReference>
<dbReference type="AlphaFoldDB" id="A0A975GMY8"/>
<dbReference type="GO" id="GO:0016020">
    <property type="term" value="C:membrane"/>
    <property type="evidence" value="ECO:0007669"/>
    <property type="project" value="UniProtKB-SubCell"/>
</dbReference>
<evidence type="ECO:0000256" key="6">
    <source>
        <dbReference type="ARBA" id="ARBA00023136"/>
    </source>
</evidence>
<organism evidence="10 11">
    <name type="scientific">Desulfonema magnum</name>
    <dbReference type="NCBI Taxonomy" id="45655"/>
    <lineage>
        <taxon>Bacteria</taxon>
        <taxon>Pseudomonadati</taxon>
        <taxon>Thermodesulfobacteriota</taxon>
        <taxon>Desulfobacteria</taxon>
        <taxon>Desulfobacterales</taxon>
        <taxon>Desulfococcaceae</taxon>
        <taxon>Desulfonema</taxon>
    </lineage>
</organism>
<dbReference type="NCBIfam" id="TIGR00705">
    <property type="entry name" value="SppA_67K"/>
    <property type="match status" value="1"/>
</dbReference>
<keyword evidence="4" id="KW-0378">Hydrolase</keyword>
<evidence type="ECO:0000313" key="11">
    <source>
        <dbReference type="Proteomes" id="UP000663722"/>
    </source>
</evidence>
<evidence type="ECO:0000256" key="7">
    <source>
        <dbReference type="PIRSR" id="PIRSR001217-1"/>
    </source>
</evidence>
<comment type="subcellular location">
    <subcellularLocation>
        <location evidence="1">Membrane</location>
    </subcellularLocation>
</comment>
<evidence type="ECO:0000256" key="8">
    <source>
        <dbReference type="SAM" id="Phobius"/>
    </source>
</evidence>
<name>A0A975GMY8_9BACT</name>
<keyword evidence="6 8" id="KW-0472">Membrane</keyword>
<feature type="domain" description="Peptidase S49" evidence="9">
    <location>
        <begin position="366"/>
        <end position="516"/>
    </location>
</feature>
<comment type="similarity">
    <text evidence="2">Belongs to the peptidase S49 family.</text>
</comment>
<feature type="transmembrane region" description="Helical" evidence="8">
    <location>
        <begin position="9"/>
        <end position="34"/>
    </location>
</feature>
<evidence type="ECO:0000313" key="10">
    <source>
        <dbReference type="EMBL" id="QTA87446.1"/>
    </source>
</evidence>
<feature type="active site" description="Proton donor/acceptor" evidence="7">
    <location>
        <position position="188"/>
    </location>
</feature>
<dbReference type="RefSeq" id="WP_207682628.1">
    <property type="nucleotide sequence ID" value="NZ_CP061800.1"/>
</dbReference>
<dbReference type="PANTHER" id="PTHR33209">
    <property type="entry name" value="PROTEASE 4"/>
    <property type="match status" value="1"/>
</dbReference>
<evidence type="ECO:0000256" key="4">
    <source>
        <dbReference type="ARBA" id="ARBA00022801"/>
    </source>
</evidence>
<sequence length="589" mass="64540">MKNFLKKILIIIGAITLLEIIVAIGVGVYFFLIYKEEVPDKTFIELDFEKGFTEYVPDDPTARMISGKVVTIRDVVEALERASGDDQIKGVIARIGSVPMGFARIQEIRDAILNFRQKGKTAIAYTDTFGEFGPGNRAYYLATAFEEICLQPSGDIGLTGLILETRFMKGTLDKLGVIPRMDHRHEYKNAMNIFTEKEYTAPHKEAVCKVMESLFGQIVKEIARTRELSEEDVRSLADHGLFLGQEAVNAKLADKLAYQDEVYEDVKKNTGRNTHFLSLSDYLNLAGRVHTEGETIALIYGVGGVQRGESDYNPLYGDVAMGAKTVTDAFQAATEDDAVRAIVFRVSSPGGSYVASDSIWRETVRAKAAGKPVIVSMGDVAGSGGYFVAMNADKIVAHPATITGSIGVLAGKMVTSGFWDKLGISWDDVSTSSNAAIWTGTHDYTSEEWNLLEGALDRIYADFTSKVAQGRGLPIEYVSEIAKGRIWTGEDAKELGLVDELGGFPLAIRLAKEAAEIPEDAEICLKVFPKKKPLLEVLLEKGPFGAEEKASASAAIRVLHELQPMIQAVRELAIKDESKVLSMPKIEIR</sequence>
<dbReference type="Gene3D" id="3.90.226.10">
    <property type="entry name" value="2-enoyl-CoA Hydratase, Chain A, domain 1"/>
    <property type="match status" value="3"/>
</dbReference>
<dbReference type="SUPFAM" id="SSF52096">
    <property type="entry name" value="ClpP/crotonase"/>
    <property type="match status" value="2"/>
</dbReference>
<dbReference type="CDD" id="cd07018">
    <property type="entry name" value="S49_SppA_67K_type"/>
    <property type="match status" value="1"/>
</dbReference>
<dbReference type="KEGG" id="dmm:dnm_034800"/>
<evidence type="ECO:0000256" key="1">
    <source>
        <dbReference type="ARBA" id="ARBA00004370"/>
    </source>
</evidence>
<reference evidence="10" key="1">
    <citation type="journal article" date="2021" name="Microb. Physiol.">
        <title>Proteogenomic Insights into the Physiology of Marine, Sulfate-Reducing, Filamentous Desulfonema limicola and Desulfonema magnum.</title>
        <authorList>
            <person name="Schnaars V."/>
            <person name="Wohlbrand L."/>
            <person name="Scheve S."/>
            <person name="Hinrichs C."/>
            <person name="Reinhardt R."/>
            <person name="Rabus R."/>
        </authorList>
    </citation>
    <scope>NUCLEOTIDE SEQUENCE</scope>
    <source>
        <strain evidence="10">4be13</strain>
    </source>
</reference>
<protein>
    <submittedName>
        <fullName evidence="10">Signal peptide peptidase</fullName>
    </submittedName>
</protein>
<keyword evidence="5" id="KW-0720">Serine protease</keyword>
<proteinExistence type="inferred from homology"/>
<dbReference type="CDD" id="cd07023">
    <property type="entry name" value="S49_Sppa_N_C"/>
    <property type="match status" value="1"/>
</dbReference>
<keyword evidence="3" id="KW-0645">Protease</keyword>
<evidence type="ECO:0000259" key="9">
    <source>
        <dbReference type="Pfam" id="PF01343"/>
    </source>
</evidence>
<dbReference type="InterPro" id="IPR029045">
    <property type="entry name" value="ClpP/crotonase-like_dom_sf"/>
</dbReference>
<evidence type="ECO:0000256" key="2">
    <source>
        <dbReference type="ARBA" id="ARBA00008683"/>
    </source>
</evidence>
<feature type="domain" description="Peptidase S49" evidence="9">
    <location>
        <begin position="115"/>
        <end position="269"/>
    </location>
</feature>
<evidence type="ECO:0000256" key="3">
    <source>
        <dbReference type="ARBA" id="ARBA00022670"/>
    </source>
</evidence>
<dbReference type="InterPro" id="IPR002142">
    <property type="entry name" value="Peptidase_S49"/>
</dbReference>
<gene>
    <name evidence="10" type="primary">sppA1</name>
    <name evidence="10" type="ORF">dnm_034800</name>
</gene>
<keyword evidence="8" id="KW-0812">Transmembrane</keyword>
<dbReference type="Pfam" id="PF01343">
    <property type="entry name" value="Peptidase_S49"/>
    <property type="match status" value="2"/>
</dbReference>
<dbReference type="InterPro" id="IPR004635">
    <property type="entry name" value="Pept_S49_SppA"/>
</dbReference>